<reference evidence="9" key="2">
    <citation type="submission" date="2013-10" db="EMBL/GenBank/DDBJ databases">
        <authorList>
            <person name="Aslett M."/>
        </authorList>
    </citation>
    <scope>NUCLEOTIDE SEQUENCE [LARGE SCALE GENOMIC DNA]</scope>
    <source>
        <strain evidence="9">Houghton</strain>
    </source>
</reference>
<evidence type="ECO:0000256" key="3">
    <source>
        <dbReference type="ARBA" id="ARBA00022574"/>
    </source>
</evidence>
<evidence type="ECO:0000256" key="4">
    <source>
        <dbReference type="ARBA" id="ARBA00022737"/>
    </source>
</evidence>
<keyword evidence="6" id="KW-0969">Cilium</keyword>
<keyword evidence="3" id="KW-0853">WD repeat</keyword>
<evidence type="ECO:0000256" key="1">
    <source>
        <dbReference type="ARBA" id="ARBA00004138"/>
    </source>
</evidence>
<dbReference type="GO" id="GO:0042073">
    <property type="term" value="P:intraciliary transport"/>
    <property type="evidence" value="ECO:0007669"/>
    <property type="project" value="TreeGrafter"/>
</dbReference>
<dbReference type="SUPFAM" id="SSF50978">
    <property type="entry name" value="WD40 repeat-like"/>
    <property type="match status" value="1"/>
</dbReference>
<dbReference type="EMBL" id="HG690351">
    <property type="protein sequence ID" value="CDI74437.1"/>
    <property type="molecule type" value="Genomic_DNA"/>
</dbReference>
<dbReference type="PANTHER" id="PTHR15722:SF2">
    <property type="entry name" value="INTRAFLAGELLAR TRANSPORT PROTEIN 172 HOMOLOG"/>
    <property type="match status" value="1"/>
</dbReference>
<keyword evidence="7" id="KW-0966">Cell projection</keyword>
<name>U6G4I7_9EIME</name>
<comment type="similarity">
    <text evidence="8">Belongs to the IFT172 family.</text>
</comment>
<dbReference type="SMART" id="SM00320">
    <property type="entry name" value="WD40"/>
    <property type="match status" value="4"/>
</dbReference>
<reference evidence="9" key="1">
    <citation type="submission" date="2013-10" db="EMBL/GenBank/DDBJ databases">
        <title>Genomic analysis of the causative agents of coccidiosis in chickens.</title>
        <authorList>
            <person name="Reid A.J."/>
            <person name="Blake D."/>
            <person name="Billington K."/>
            <person name="Browne H."/>
            <person name="Dunn M."/>
            <person name="Hung S."/>
            <person name="Kawahara F."/>
            <person name="Miranda-Saavedra D."/>
            <person name="Mourier T."/>
            <person name="Nagra H."/>
            <person name="Otto T.D."/>
            <person name="Rawlings N."/>
            <person name="Sanchez A."/>
            <person name="Sanders M."/>
            <person name="Subramaniam C."/>
            <person name="Tay Y."/>
            <person name="Dear P."/>
            <person name="Doerig C."/>
            <person name="Gruber A."/>
            <person name="Parkinson J."/>
            <person name="Shirley M."/>
            <person name="Wan K.L."/>
            <person name="Berriman M."/>
            <person name="Tomley F."/>
            <person name="Pain A."/>
        </authorList>
    </citation>
    <scope>NUCLEOTIDE SEQUENCE [LARGE SCALE GENOMIC DNA]</scope>
    <source>
        <strain evidence="9">Houghton</strain>
    </source>
</reference>
<evidence type="ECO:0000313" key="9">
    <source>
        <dbReference type="EMBL" id="CDI74437.1"/>
    </source>
</evidence>
<proteinExistence type="inferred from homology"/>
<evidence type="ECO:0008006" key="11">
    <source>
        <dbReference type="Google" id="ProtNLM"/>
    </source>
</evidence>
<dbReference type="InterPro" id="IPR036322">
    <property type="entry name" value="WD40_repeat_dom_sf"/>
</dbReference>
<comment type="subcellular location">
    <subcellularLocation>
        <location evidence="1">Cell projection</location>
        <location evidence="1">Cilium</location>
    </subcellularLocation>
</comment>
<dbReference type="Proteomes" id="UP000018201">
    <property type="component" value="Unassembled WGS sequence"/>
</dbReference>
<protein>
    <recommendedName>
        <fullName evidence="11">WD domain, G-beta repeat-containing protein</fullName>
    </recommendedName>
</protein>
<keyword evidence="5" id="KW-0802">TPR repeat</keyword>
<evidence type="ECO:0000256" key="6">
    <source>
        <dbReference type="ARBA" id="ARBA00023069"/>
    </source>
</evidence>
<evidence type="ECO:0000256" key="7">
    <source>
        <dbReference type="ARBA" id="ARBA00023273"/>
    </source>
</evidence>
<keyword evidence="10" id="KW-1185">Reference proteome</keyword>
<keyword evidence="2" id="KW-0217">Developmental protein</keyword>
<dbReference type="AlphaFoldDB" id="U6G4I7"/>
<dbReference type="Pfam" id="PF00400">
    <property type="entry name" value="WD40"/>
    <property type="match status" value="2"/>
</dbReference>
<dbReference type="InterPro" id="IPR001680">
    <property type="entry name" value="WD40_rpt"/>
</dbReference>
<dbReference type="OrthoDB" id="441903at2759"/>
<sequence length="334" mass="36092">MKNSLKRQQLIHEATLLKASDGLTSITALACSPKDSRLCVATNDRALRFLGGPPRGPSETEEIFVTRAADKGKPQHLVTGLAFSPDGSQVAVAQSDGVVHVYGVNAEGRRCICCRLPVGCTATCLAWATGGNSFLFIGLVNGRVRVADVAKNKLGTLHEAHSPVTSLACTQDGAIVVSGHRSGQVLLHRLADASPAAALRSLAVLKAPVTSVQIQRDAVACAAANLVHILGLDGTVIAARCSSSEEWVALHREEDEYEDLQLLHPLLQQQEQRQQQQQPREQVVLAVTTRHTVGVVVGSKRVYRLQQRTKGNLRWLGELSGFCIFHEVCFFLKF</sequence>
<evidence type="ECO:0000256" key="8">
    <source>
        <dbReference type="ARBA" id="ARBA00038130"/>
    </source>
</evidence>
<dbReference type="PANTHER" id="PTHR15722">
    <property type="entry name" value="IFT140/172-RELATED"/>
    <property type="match status" value="1"/>
</dbReference>
<evidence type="ECO:0000313" key="10">
    <source>
        <dbReference type="Proteomes" id="UP000018201"/>
    </source>
</evidence>
<dbReference type="GO" id="GO:0036064">
    <property type="term" value="C:ciliary basal body"/>
    <property type="evidence" value="ECO:0007669"/>
    <property type="project" value="TreeGrafter"/>
</dbReference>
<dbReference type="Gene3D" id="2.130.10.10">
    <property type="entry name" value="YVTN repeat-like/Quinoprotein amine dehydrogenase"/>
    <property type="match status" value="1"/>
</dbReference>
<organism evidence="9 10">
    <name type="scientific">Eimeria praecox</name>
    <dbReference type="NCBI Taxonomy" id="51316"/>
    <lineage>
        <taxon>Eukaryota</taxon>
        <taxon>Sar</taxon>
        <taxon>Alveolata</taxon>
        <taxon>Apicomplexa</taxon>
        <taxon>Conoidasida</taxon>
        <taxon>Coccidia</taxon>
        <taxon>Eucoccidiorida</taxon>
        <taxon>Eimeriorina</taxon>
        <taxon>Eimeriidae</taxon>
        <taxon>Eimeria</taxon>
    </lineage>
</organism>
<dbReference type="InterPro" id="IPR015943">
    <property type="entry name" value="WD40/YVTN_repeat-like_dom_sf"/>
</dbReference>
<keyword evidence="4" id="KW-0677">Repeat</keyword>
<evidence type="ECO:0000256" key="5">
    <source>
        <dbReference type="ARBA" id="ARBA00022803"/>
    </source>
</evidence>
<dbReference type="GO" id="GO:0030992">
    <property type="term" value="C:intraciliary transport particle B"/>
    <property type="evidence" value="ECO:0007669"/>
    <property type="project" value="TreeGrafter"/>
</dbReference>
<accession>U6G4I7</accession>
<dbReference type="GO" id="GO:0005930">
    <property type="term" value="C:axoneme"/>
    <property type="evidence" value="ECO:0007669"/>
    <property type="project" value="TreeGrafter"/>
</dbReference>
<dbReference type="VEuPathDB" id="ToxoDB:EPH_0002420"/>
<gene>
    <name evidence="9" type="ORF">EPH_0002420</name>
</gene>
<evidence type="ECO:0000256" key="2">
    <source>
        <dbReference type="ARBA" id="ARBA00022473"/>
    </source>
</evidence>